<keyword evidence="2" id="KW-0503">Monooxygenase</keyword>
<name>A0ABR9MWX0_9MICO</name>
<gene>
    <name evidence="2" type="ORF">IHE71_06855</name>
</gene>
<sequence>MIVRVSEASVRTERFDEFMEILRELVAGFPAAHDGLLGHEILVDRANPTRVQYVSRWRDEEAVRAFAGDGWADTPVTFPDEDAYLTEPLRLRHFVVDDFPTDVTLATAGDG</sequence>
<dbReference type="InterPro" id="IPR011008">
    <property type="entry name" value="Dimeric_a/b-barrel"/>
</dbReference>
<accession>A0ABR9MWX0</accession>
<evidence type="ECO:0000313" key="3">
    <source>
        <dbReference type="Proteomes" id="UP000625527"/>
    </source>
</evidence>
<feature type="domain" description="ABM" evidence="1">
    <location>
        <begin position="2"/>
        <end position="94"/>
    </location>
</feature>
<keyword evidence="3" id="KW-1185">Reference proteome</keyword>
<dbReference type="SUPFAM" id="SSF54909">
    <property type="entry name" value="Dimeric alpha+beta barrel"/>
    <property type="match status" value="1"/>
</dbReference>
<dbReference type="GO" id="GO:0004497">
    <property type="term" value="F:monooxygenase activity"/>
    <property type="evidence" value="ECO:0007669"/>
    <property type="project" value="UniProtKB-KW"/>
</dbReference>
<dbReference type="InterPro" id="IPR007138">
    <property type="entry name" value="ABM_dom"/>
</dbReference>
<protein>
    <submittedName>
        <fullName evidence="2">Antibiotic biosynthesis monooxygenase</fullName>
    </submittedName>
</protein>
<evidence type="ECO:0000313" key="2">
    <source>
        <dbReference type="EMBL" id="MBE1875424.1"/>
    </source>
</evidence>
<keyword evidence="2" id="KW-0560">Oxidoreductase</keyword>
<dbReference type="Gene3D" id="3.30.70.100">
    <property type="match status" value="1"/>
</dbReference>
<evidence type="ECO:0000259" key="1">
    <source>
        <dbReference type="PROSITE" id="PS51725"/>
    </source>
</evidence>
<proteinExistence type="predicted"/>
<dbReference type="Proteomes" id="UP000625527">
    <property type="component" value="Unassembled WGS sequence"/>
</dbReference>
<dbReference type="PROSITE" id="PS51725">
    <property type="entry name" value="ABM"/>
    <property type="match status" value="1"/>
</dbReference>
<dbReference type="EMBL" id="JADAQT010000064">
    <property type="protein sequence ID" value="MBE1875424.1"/>
    <property type="molecule type" value="Genomic_DNA"/>
</dbReference>
<dbReference type="RefSeq" id="WP_192861999.1">
    <property type="nucleotide sequence ID" value="NZ_JADAQT010000064.1"/>
</dbReference>
<reference evidence="2 3" key="1">
    <citation type="submission" date="2020-10" db="EMBL/GenBank/DDBJ databases">
        <title>Myceligenerans pegani sp. nov., an endophytic actinomycete isolated from Peganum harmala L. in Xinjiang, China.</title>
        <authorList>
            <person name="Xin L."/>
        </authorList>
    </citation>
    <scope>NUCLEOTIDE SEQUENCE [LARGE SCALE GENOMIC DNA]</scope>
    <source>
        <strain evidence="2 3">TRM65318</strain>
    </source>
</reference>
<comment type="caution">
    <text evidence="2">The sequence shown here is derived from an EMBL/GenBank/DDBJ whole genome shotgun (WGS) entry which is preliminary data.</text>
</comment>
<organism evidence="2 3">
    <name type="scientific">Myceligenerans pegani</name>
    <dbReference type="NCBI Taxonomy" id="2776917"/>
    <lineage>
        <taxon>Bacteria</taxon>
        <taxon>Bacillati</taxon>
        <taxon>Actinomycetota</taxon>
        <taxon>Actinomycetes</taxon>
        <taxon>Micrococcales</taxon>
        <taxon>Promicromonosporaceae</taxon>
        <taxon>Myceligenerans</taxon>
    </lineage>
</organism>
<dbReference type="Pfam" id="PF03992">
    <property type="entry name" value="ABM"/>
    <property type="match status" value="1"/>
</dbReference>